<accession>A0A7J7JNP0</accession>
<keyword evidence="1" id="KW-0812">Transmembrane</keyword>
<evidence type="ECO:0000256" key="1">
    <source>
        <dbReference type="SAM" id="Phobius"/>
    </source>
</evidence>
<gene>
    <name evidence="2" type="ORF">EB796_014078</name>
</gene>
<proteinExistence type="predicted"/>
<dbReference type="Proteomes" id="UP000593567">
    <property type="component" value="Unassembled WGS sequence"/>
</dbReference>
<keyword evidence="1" id="KW-1133">Transmembrane helix</keyword>
<sequence>MFYSLNTHICVCFKGLEYIYMKSPPYMQGLSMGLFWFSSGIGYFVGLALMATFQVTENINSGLLDVYFYVLALFLGVYTLLFYKCATYFHLGLDRMIIIPLPEDIMQVSCCS</sequence>
<keyword evidence="3" id="KW-1185">Reference proteome</keyword>
<reference evidence="2" key="1">
    <citation type="submission" date="2020-06" db="EMBL/GenBank/DDBJ databases">
        <title>Draft genome of Bugula neritina, a colonial animal packing powerful symbionts and potential medicines.</title>
        <authorList>
            <person name="Rayko M."/>
        </authorList>
    </citation>
    <scope>NUCLEOTIDE SEQUENCE [LARGE SCALE GENOMIC DNA]</scope>
    <source>
        <strain evidence="2">Kwan_BN1</strain>
    </source>
</reference>
<dbReference type="AlphaFoldDB" id="A0A7J7JNP0"/>
<evidence type="ECO:0000313" key="3">
    <source>
        <dbReference type="Proteomes" id="UP000593567"/>
    </source>
</evidence>
<name>A0A7J7JNP0_BUGNE</name>
<dbReference type="Gene3D" id="1.20.1250.20">
    <property type="entry name" value="MFS general substrate transporter like domains"/>
    <property type="match status" value="1"/>
</dbReference>
<dbReference type="InterPro" id="IPR036259">
    <property type="entry name" value="MFS_trans_sf"/>
</dbReference>
<organism evidence="2 3">
    <name type="scientific">Bugula neritina</name>
    <name type="common">Brown bryozoan</name>
    <name type="synonym">Sertularia neritina</name>
    <dbReference type="NCBI Taxonomy" id="10212"/>
    <lineage>
        <taxon>Eukaryota</taxon>
        <taxon>Metazoa</taxon>
        <taxon>Spiralia</taxon>
        <taxon>Lophotrochozoa</taxon>
        <taxon>Bryozoa</taxon>
        <taxon>Gymnolaemata</taxon>
        <taxon>Cheilostomatida</taxon>
        <taxon>Flustrina</taxon>
        <taxon>Buguloidea</taxon>
        <taxon>Bugulidae</taxon>
        <taxon>Bugula</taxon>
    </lineage>
</organism>
<dbReference type="EMBL" id="VXIV02002061">
    <property type="protein sequence ID" value="KAF6027617.1"/>
    <property type="molecule type" value="Genomic_DNA"/>
</dbReference>
<dbReference type="OrthoDB" id="8904098at2759"/>
<feature type="transmembrane region" description="Helical" evidence="1">
    <location>
        <begin position="30"/>
        <end position="54"/>
    </location>
</feature>
<comment type="caution">
    <text evidence="2">The sequence shown here is derived from an EMBL/GenBank/DDBJ whole genome shotgun (WGS) entry which is preliminary data.</text>
</comment>
<feature type="transmembrane region" description="Helical" evidence="1">
    <location>
        <begin position="66"/>
        <end position="86"/>
    </location>
</feature>
<keyword evidence="1" id="KW-0472">Membrane</keyword>
<evidence type="ECO:0000313" key="2">
    <source>
        <dbReference type="EMBL" id="KAF6027617.1"/>
    </source>
</evidence>
<protein>
    <submittedName>
        <fullName evidence="2">Uncharacterized protein</fullName>
    </submittedName>
</protein>